<dbReference type="Gene3D" id="3.30.260.10">
    <property type="entry name" value="TCP-1-like chaperonin intermediate domain"/>
    <property type="match status" value="1"/>
</dbReference>
<reference evidence="6 7" key="1">
    <citation type="submission" date="2020-02" db="EMBL/GenBank/DDBJ databases">
        <authorList>
            <person name="Ferguson B K."/>
        </authorList>
    </citation>
    <scope>NUCLEOTIDE SEQUENCE [LARGE SCALE GENOMIC DNA]</scope>
</reference>
<dbReference type="OrthoDB" id="6605412at2759"/>
<gene>
    <name evidence="6" type="ORF">NTEN_LOCUS2633</name>
</gene>
<dbReference type="AlphaFoldDB" id="A0A6H5G141"/>
<dbReference type="Gene3D" id="3.50.7.10">
    <property type="entry name" value="GroEL"/>
    <property type="match status" value="1"/>
</dbReference>
<dbReference type="PRINTS" id="PR00298">
    <property type="entry name" value="CHAPERONIN60"/>
</dbReference>
<organism evidence="6 7">
    <name type="scientific">Nesidiocoris tenuis</name>
    <dbReference type="NCBI Taxonomy" id="355587"/>
    <lineage>
        <taxon>Eukaryota</taxon>
        <taxon>Metazoa</taxon>
        <taxon>Ecdysozoa</taxon>
        <taxon>Arthropoda</taxon>
        <taxon>Hexapoda</taxon>
        <taxon>Insecta</taxon>
        <taxon>Pterygota</taxon>
        <taxon>Neoptera</taxon>
        <taxon>Paraneoptera</taxon>
        <taxon>Hemiptera</taxon>
        <taxon>Heteroptera</taxon>
        <taxon>Panheteroptera</taxon>
        <taxon>Cimicomorpha</taxon>
        <taxon>Miridae</taxon>
        <taxon>Dicyphina</taxon>
        <taxon>Nesidiocoris</taxon>
    </lineage>
</organism>
<dbReference type="GO" id="GO:0140662">
    <property type="term" value="F:ATP-dependent protein folding chaperone"/>
    <property type="evidence" value="ECO:0007669"/>
    <property type="project" value="InterPro"/>
</dbReference>
<accession>A0A6H5G141</accession>
<dbReference type="InterPro" id="IPR027409">
    <property type="entry name" value="GroEL-like_apical_dom_sf"/>
</dbReference>
<dbReference type="Gene3D" id="1.10.560.10">
    <property type="entry name" value="GroEL-like equatorial domain"/>
    <property type="match status" value="1"/>
</dbReference>
<evidence type="ECO:0000313" key="6">
    <source>
        <dbReference type="EMBL" id="CAA9995948.1"/>
    </source>
</evidence>
<dbReference type="InterPro" id="IPR002423">
    <property type="entry name" value="Cpn60/GroEL/TCP-1"/>
</dbReference>
<keyword evidence="7" id="KW-1185">Reference proteome</keyword>
<dbReference type="PANTHER" id="PTHR45633">
    <property type="entry name" value="60 KDA HEAT SHOCK PROTEIN, MITOCHONDRIAL"/>
    <property type="match status" value="1"/>
</dbReference>
<dbReference type="PROSITE" id="PS00296">
    <property type="entry name" value="CHAPERONINS_CPN60"/>
    <property type="match status" value="1"/>
</dbReference>
<dbReference type="GO" id="GO:0005524">
    <property type="term" value="F:ATP binding"/>
    <property type="evidence" value="ECO:0007669"/>
    <property type="project" value="UniProtKB-KW"/>
</dbReference>
<dbReference type="FunFam" id="3.50.7.10:FF:000001">
    <property type="entry name" value="60 kDa chaperonin"/>
    <property type="match status" value="1"/>
</dbReference>
<keyword evidence="2" id="KW-0547">Nucleotide-binding</keyword>
<dbReference type="InterPro" id="IPR018370">
    <property type="entry name" value="Chaperonin_Cpn60_CS"/>
</dbReference>
<dbReference type="InterPro" id="IPR027410">
    <property type="entry name" value="TCP-1-like_intermed_sf"/>
</dbReference>
<dbReference type="EMBL" id="CADCXU010004162">
    <property type="protein sequence ID" value="CAA9995948.1"/>
    <property type="molecule type" value="Genomic_DNA"/>
</dbReference>
<evidence type="ECO:0000256" key="5">
    <source>
        <dbReference type="RuleBase" id="RU000418"/>
    </source>
</evidence>
<comment type="similarity">
    <text evidence="1 5">Belongs to the chaperonin (HSP60) family.</text>
</comment>
<name>A0A6H5G141_9HEMI</name>
<dbReference type="NCBIfam" id="NF009487">
    <property type="entry name" value="PRK12849.1"/>
    <property type="match status" value="1"/>
</dbReference>
<dbReference type="NCBIfam" id="NF000592">
    <property type="entry name" value="PRK00013.1"/>
    <property type="match status" value="1"/>
</dbReference>
<evidence type="ECO:0000256" key="3">
    <source>
        <dbReference type="ARBA" id="ARBA00022840"/>
    </source>
</evidence>
<protein>
    <submittedName>
        <fullName evidence="6">Uncharacterized protein</fullName>
    </submittedName>
</protein>
<evidence type="ECO:0000313" key="7">
    <source>
        <dbReference type="Proteomes" id="UP000479000"/>
    </source>
</evidence>
<dbReference type="Pfam" id="PF00118">
    <property type="entry name" value="Cpn60_TCP1"/>
    <property type="match status" value="1"/>
</dbReference>
<dbReference type="GO" id="GO:0042026">
    <property type="term" value="P:protein refolding"/>
    <property type="evidence" value="ECO:0007669"/>
    <property type="project" value="InterPro"/>
</dbReference>
<keyword evidence="3" id="KW-0067">ATP-binding</keyword>
<dbReference type="SUPFAM" id="SSF48592">
    <property type="entry name" value="GroEL equatorial domain-like"/>
    <property type="match status" value="1"/>
</dbReference>
<dbReference type="SUPFAM" id="SSF52029">
    <property type="entry name" value="GroEL apical domain-like"/>
    <property type="match status" value="1"/>
</dbReference>
<dbReference type="Proteomes" id="UP000479000">
    <property type="component" value="Unassembled WGS sequence"/>
</dbReference>
<evidence type="ECO:0000256" key="2">
    <source>
        <dbReference type="ARBA" id="ARBA00022741"/>
    </source>
</evidence>
<proteinExistence type="inferred from homology"/>
<dbReference type="InterPro" id="IPR027413">
    <property type="entry name" value="GROEL-like_equatorial_sf"/>
</dbReference>
<keyword evidence="4" id="KW-0143">Chaperone</keyword>
<sequence length="435" mass="46774">MMGAKRAVEHLKALSKPVTSPEEIKQVAVISANGDEHIGDLISTAMDKVGKHGIVTVKEGTSLHDEVEIINGLDIEHGYISPYFVNTKSGSKVEFTNCYILYCDFKINQIQEVVRALELCASKNKPLLIVAEDVEGDALTTLVINKLRNDLRVCAVKAPSFGEGRSESLKDLAAATGGKVFGDEYNLDLRDVEEEHFGKADEVSITNEETLILKGKGDPEEIAKRAEQIDYLIAKAKNEFIRDGLHERKARLMSSVAVIKIGGDSMLDVNERKDRVTDSLNATRAAVEEGIVPGGGLALLRCIPVLDTVPVSSPGQAEGIAIMKKALETPCFTIAKNAGVDAQAVVTKALESEGNVGYEAVNGTFVDLVAEGIIDPTKVVRIALMDAAGVASLLTAAEVVITRLKEPKAEKEGPGNPGEVDDYNGAIRSRSRYYS</sequence>
<evidence type="ECO:0000256" key="4">
    <source>
        <dbReference type="ARBA" id="ARBA00023186"/>
    </source>
</evidence>
<evidence type="ECO:0000256" key="1">
    <source>
        <dbReference type="ARBA" id="ARBA00006607"/>
    </source>
</evidence>
<dbReference type="InterPro" id="IPR001844">
    <property type="entry name" value="Cpn60/GroEL"/>
</dbReference>
<dbReference type="SUPFAM" id="SSF54849">
    <property type="entry name" value="GroEL-intermediate domain like"/>
    <property type="match status" value="1"/>
</dbReference>